<keyword evidence="5 7" id="KW-0472">Membrane</keyword>
<evidence type="ECO:0000256" key="5">
    <source>
        <dbReference type="ARBA" id="ARBA00023136"/>
    </source>
</evidence>
<dbReference type="HAMAP" id="MF_01416">
    <property type="entry name" value="ATP_synth_delta_bact"/>
    <property type="match status" value="1"/>
</dbReference>
<evidence type="ECO:0000256" key="1">
    <source>
        <dbReference type="ARBA" id="ARBA00004370"/>
    </source>
</evidence>
<dbReference type="RefSeq" id="WP_377773942.1">
    <property type="nucleotide sequence ID" value="NZ_JBHUOQ010000003.1"/>
</dbReference>
<protein>
    <recommendedName>
        <fullName evidence="7">ATP synthase subunit delta</fullName>
    </recommendedName>
    <alternativeName>
        <fullName evidence="7">ATP synthase F(1) sector subunit delta</fullName>
    </alternativeName>
    <alternativeName>
        <fullName evidence="7">F-type ATPase subunit delta</fullName>
        <shortName evidence="7">F-ATPase subunit delta</shortName>
    </alternativeName>
</protein>
<dbReference type="InterPro" id="IPR026015">
    <property type="entry name" value="ATP_synth_OSCP/delta_N_sf"/>
</dbReference>
<evidence type="ECO:0000256" key="2">
    <source>
        <dbReference type="ARBA" id="ARBA00022448"/>
    </source>
</evidence>
<comment type="function">
    <text evidence="7">F(1)F(0) ATP synthase produces ATP from ADP in the presence of a proton or sodium gradient. F-type ATPases consist of two structural domains, F(1) containing the extramembraneous catalytic core and F(0) containing the membrane proton channel, linked together by a central stalk and a peripheral stalk. During catalysis, ATP synthesis in the catalytic domain of F(1) is coupled via a rotary mechanism of the central stalk subunits to proton translocation.</text>
</comment>
<keyword evidence="4 7" id="KW-0406">Ion transport</keyword>
<comment type="function">
    <text evidence="7">This protein is part of the stalk that links CF(0) to CF(1). It either transmits conformational changes from CF(0) to CF(1) or is implicated in proton conduction.</text>
</comment>
<dbReference type="InterPro" id="IPR000711">
    <property type="entry name" value="ATPase_OSCP/dsu"/>
</dbReference>
<evidence type="ECO:0000256" key="7">
    <source>
        <dbReference type="HAMAP-Rule" id="MF_01416"/>
    </source>
</evidence>
<dbReference type="Proteomes" id="UP001597519">
    <property type="component" value="Unassembled WGS sequence"/>
</dbReference>
<dbReference type="Pfam" id="PF00213">
    <property type="entry name" value="OSCP"/>
    <property type="match status" value="1"/>
</dbReference>
<comment type="caution">
    <text evidence="8">The sequence shown here is derived from an EMBL/GenBank/DDBJ whole genome shotgun (WGS) entry which is preliminary data.</text>
</comment>
<dbReference type="NCBIfam" id="TIGR01145">
    <property type="entry name" value="ATP_synt_delta"/>
    <property type="match status" value="1"/>
</dbReference>
<name>A0ABW5WZF0_9STAP</name>
<keyword evidence="2 7" id="KW-0813">Transport</keyword>
<dbReference type="EMBL" id="JBHUOQ010000003">
    <property type="protein sequence ID" value="MFD2830681.1"/>
    <property type="molecule type" value="Genomic_DNA"/>
</dbReference>
<keyword evidence="7" id="KW-1003">Cell membrane</keyword>
<comment type="similarity">
    <text evidence="7">Belongs to the ATPase delta chain family.</text>
</comment>
<accession>A0ABW5WZF0</accession>
<comment type="subcellular location">
    <subcellularLocation>
        <location evidence="7">Cell membrane</location>
        <topology evidence="7">Peripheral membrane protein</topology>
    </subcellularLocation>
    <subcellularLocation>
        <location evidence="1">Membrane</location>
    </subcellularLocation>
</comment>
<dbReference type="PRINTS" id="PR00125">
    <property type="entry name" value="ATPASEDELTA"/>
</dbReference>
<keyword evidence="6 7" id="KW-0066">ATP synthesis</keyword>
<keyword evidence="7" id="KW-0139">CF(1)</keyword>
<evidence type="ECO:0000256" key="4">
    <source>
        <dbReference type="ARBA" id="ARBA00023065"/>
    </source>
</evidence>
<organism evidence="8 9">
    <name type="scientific">Corticicoccus populi</name>
    <dbReference type="NCBI Taxonomy" id="1812821"/>
    <lineage>
        <taxon>Bacteria</taxon>
        <taxon>Bacillati</taxon>
        <taxon>Bacillota</taxon>
        <taxon>Bacilli</taxon>
        <taxon>Bacillales</taxon>
        <taxon>Staphylococcaceae</taxon>
        <taxon>Corticicoccus</taxon>
    </lineage>
</organism>
<dbReference type="Gene3D" id="1.10.520.20">
    <property type="entry name" value="N-terminal domain of the delta subunit of the F1F0-ATP synthase"/>
    <property type="match status" value="1"/>
</dbReference>
<gene>
    <name evidence="7 8" type="primary">atpH</name>
    <name evidence="8" type="ORF">ACFSX4_09415</name>
</gene>
<dbReference type="SUPFAM" id="SSF47928">
    <property type="entry name" value="N-terminal domain of the delta subunit of the F1F0-ATP synthase"/>
    <property type="match status" value="1"/>
</dbReference>
<keyword evidence="9" id="KW-1185">Reference proteome</keyword>
<dbReference type="PANTHER" id="PTHR11910">
    <property type="entry name" value="ATP SYNTHASE DELTA CHAIN"/>
    <property type="match status" value="1"/>
</dbReference>
<evidence type="ECO:0000256" key="6">
    <source>
        <dbReference type="ARBA" id="ARBA00023310"/>
    </source>
</evidence>
<proteinExistence type="inferred from homology"/>
<keyword evidence="3 7" id="KW-0375">Hydrogen ion transport</keyword>
<reference evidence="9" key="1">
    <citation type="journal article" date="2019" name="Int. J. Syst. Evol. Microbiol.">
        <title>The Global Catalogue of Microorganisms (GCM) 10K type strain sequencing project: providing services to taxonomists for standard genome sequencing and annotation.</title>
        <authorList>
            <consortium name="The Broad Institute Genomics Platform"/>
            <consortium name="The Broad Institute Genome Sequencing Center for Infectious Disease"/>
            <person name="Wu L."/>
            <person name="Ma J."/>
        </authorList>
    </citation>
    <scope>NUCLEOTIDE SEQUENCE [LARGE SCALE GENOMIC DNA]</scope>
    <source>
        <strain evidence="9">KCTC 33575</strain>
    </source>
</reference>
<sequence>MANSAKKYAQALFSAVQDENTLKRVHEDFEVVMKSIENVPGFNDFMENPRIRKESRKALIETTFKGVEKPLLNTLLILSDKNKLNELSDVHAAFVDEYNKHENQQYVVVESTYKLSAEELDEIGKYFINKTGYEKLLIDNKVNEELIGGIKVFIGTRVYDGSVSGQLESLQNQFKERTNS</sequence>
<evidence type="ECO:0000313" key="8">
    <source>
        <dbReference type="EMBL" id="MFD2830681.1"/>
    </source>
</evidence>
<evidence type="ECO:0000256" key="3">
    <source>
        <dbReference type="ARBA" id="ARBA00022781"/>
    </source>
</evidence>
<evidence type="ECO:0000313" key="9">
    <source>
        <dbReference type="Proteomes" id="UP001597519"/>
    </source>
</evidence>